<keyword evidence="4" id="KW-1185">Reference proteome</keyword>
<dbReference type="InterPro" id="IPR015946">
    <property type="entry name" value="KH_dom-like_a/b"/>
</dbReference>
<dbReference type="AlphaFoldDB" id="A0A918VMS4"/>
<dbReference type="EMBL" id="BMXA01000002">
    <property type="protein sequence ID" value="GHA08478.1"/>
    <property type="molecule type" value="Genomic_DNA"/>
</dbReference>
<reference evidence="3" key="1">
    <citation type="journal article" date="2014" name="Int. J. Syst. Evol. Microbiol.">
        <title>Complete genome sequence of Corynebacterium casei LMG S-19264T (=DSM 44701T), isolated from a smear-ripened cheese.</title>
        <authorList>
            <consortium name="US DOE Joint Genome Institute (JGI-PGF)"/>
            <person name="Walter F."/>
            <person name="Albersmeier A."/>
            <person name="Kalinowski J."/>
            <person name="Ruckert C."/>
        </authorList>
    </citation>
    <scope>NUCLEOTIDE SEQUENCE</scope>
    <source>
        <strain evidence="3">KCTC 12711</strain>
    </source>
</reference>
<dbReference type="InterPro" id="IPR020053">
    <property type="entry name" value="Ribosome-bd_factorA_CS"/>
</dbReference>
<dbReference type="GO" id="GO:0043024">
    <property type="term" value="F:ribosomal small subunit binding"/>
    <property type="evidence" value="ECO:0007669"/>
    <property type="project" value="TreeGrafter"/>
</dbReference>
<protein>
    <recommendedName>
        <fullName evidence="2">Ribosome-binding factor A</fullName>
    </recommendedName>
</protein>
<dbReference type="Gene3D" id="3.30.300.20">
    <property type="match status" value="1"/>
</dbReference>
<comment type="subcellular location">
    <subcellularLocation>
        <location evidence="2">Cytoplasm</location>
    </subcellularLocation>
</comment>
<comment type="caution">
    <text evidence="3">The sequence shown here is derived from an EMBL/GenBank/DDBJ whole genome shotgun (WGS) entry which is preliminary data.</text>
</comment>
<dbReference type="GO" id="GO:0030490">
    <property type="term" value="P:maturation of SSU-rRNA"/>
    <property type="evidence" value="ECO:0007669"/>
    <property type="project" value="UniProtKB-UniRule"/>
</dbReference>
<evidence type="ECO:0000313" key="4">
    <source>
        <dbReference type="Proteomes" id="UP000614811"/>
    </source>
</evidence>
<comment type="subunit">
    <text evidence="2">Monomer. Binds 30S ribosomal subunits, but not 50S ribosomal subunits or 70S ribosomes.</text>
</comment>
<accession>A0A918VMS4</accession>
<comment type="similarity">
    <text evidence="2">Belongs to the RbfA family.</text>
</comment>
<evidence type="ECO:0000256" key="1">
    <source>
        <dbReference type="ARBA" id="ARBA00022517"/>
    </source>
</evidence>
<dbReference type="PANTHER" id="PTHR33515:SF1">
    <property type="entry name" value="RIBOSOME-BINDING FACTOR A, CHLOROPLASTIC-RELATED"/>
    <property type="match status" value="1"/>
</dbReference>
<dbReference type="RefSeq" id="WP_189399982.1">
    <property type="nucleotide sequence ID" value="NZ_BMXA01000002.1"/>
</dbReference>
<keyword evidence="2" id="KW-0963">Cytoplasm</keyword>
<reference evidence="3" key="2">
    <citation type="submission" date="2020-09" db="EMBL/GenBank/DDBJ databases">
        <authorList>
            <person name="Sun Q."/>
            <person name="Kim S."/>
        </authorList>
    </citation>
    <scope>NUCLEOTIDE SEQUENCE</scope>
    <source>
        <strain evidence="3">KCTC 12711</strain>
    </source>
</reference>
<dbReference type="PANTHER" id="PTHR33515">
    <property type="entry name" value="RIBOSOME-BINDING FACTOR A, CHLOROPLASTIC-RELATED"/>
    <property type="match status" value="1"/>
</dbReference>
<name>A0A918VMS4_9GAMM</name>
<dbReference type="NCBIfam" id="TIGR00082">
    <property type="entry name" value="rbfA"/>
    <property type="match status" value="1"/>
</dbReference>
<proteinExistence type="inferred from homology"/>
<dbReference type="Proteomes" id="UP000614811">
    <property type="component" value="Unassembled WGS sequence"/>
</dbReference>
<sequence>MPKEYARSERVAQMINRHLAVILRNEVKDARVSALTITDVEVTKDLRQAKIYVTSMADDQVDIEDTMGAVEHANGFLRRALASVIDLRHCPNLVFVYDNSISEGARMSALIDRALNSRD</sequence>
<dbReference type="PROSITE" id="PS01319">
    <property type="entry name" value="RBFA"/>
    <property type="match status" value="1"/>
</dbReference>
<organism evidence="3 4">
    <name type="scientific">Arenicella chitinivorans</name>
    <dbReference type="NCBI Taxonomy" id="1329800"/>
    <lineage>
        <taxon>Bacteria</taxon>
        <taxon>Pseudomonadati</taxon>
        <taxon>Pseudomonadota</taxon>
        <taxon>Gammaproteobacteria</taxon>
        <taxon>Arenicellales</taxon>
        <taxon>Arenicellaceae</taxon>
        <taxon>Arenicella</taxon>
    </lineage>
</organism>
<dbReference type="Pfam" id="PF02033">
    <property type="entry name" value="RBFA"/>
    <property type="match status" value="1"/>
</dbReference>
<comment type="function">
    <text evidence="2">One of several proteins that assist in the late maturation steps of the functional core of the 30S ribosomal subunit. Associates with free 30S ribosomal subunits (but not with 30S subunits that are part of 70S ribosomes or polysomes). Required for efficient processing of 16S rRNA. May interact with the 5'-terminal helix region of 16S rRNA.</text>
</comment>
<dbReference type="HAMAP" id="MF_00003">
    <property type="entry name" value="RbfA"/>
    <property type="match status" value="1"/>
</dbReference>
<evidence type="ECO:0000313" key="3">
    <source>
        <dbReference type="EMBL" id="GHA08478.1"/>
    </source>
</evidence>
<dbReference type="InterPro" id="IPR023799">
    <property type="entry name" value="RbfA_dom_sf"/>
</dbReference>
<evidence type="ECO:0000256" key="2">
    <source>
        <dbReference type="HAMAP-Rule" id="MF_00003"/>
    </source>
</evidence>
<gene>
    <name evidence="2 3" type="primary">rbfA</name>
    <name evidence="3" type="ORF">GCM10008090_17920</name>
</gene>
<dbReference type="InterPro" id="IPR000238">
    <property type="entry name" value="RbfA"/>
</dbReference>
<keyword evidence="1 2" id="KW-0690">Ribosome biogenesis</keyword>
<dbReference type="SUPFAM" id="SSF89919">
    <property type="entry name" value="Ribosome-binding factor A, RbfA"/>
    <property type="match status" value="1"/>
</dbReference>
<dbReference type="GO" id="GO:0005829">
    <property type="term" value="C:cytosol"/>
    <property type="evidence" value="ECO:0007669"/>
    <property type="project" value="TreeGrafter"/>
</dbReference>